<reference evidence="2" key="1">
    <citation type="submission" date="2017-05" db="UniProtKB">
        <authorList>
            <consortium name="EnsemblMetazoa"/>
        </authorList>
    </citation>
    <scope>IDENTIFICATION</scope>
</reference>
<evidence type="ECO:0000313" key="2">
    <source>
        <dbReference type="EnsemblMetazoa" id="Aqu2.1.12074_001"/>
    </source>
</evidence>
<organism evidence="2">
    <name type="scientific">Amphimedon queenslandica</name>
    <name type="common">Sponge</name>
    <dbReference type="NCBI Taxonomy" id="400682"/>
    <lineage>
        <taxon>Eukaryota</taxon>
        <taxon>Metazoa</taxon>
        <taxon>Porifera</taxon>
        <taxon>Demospongiae</taxon>
        <taxon>Heteroscleromorpha</taxon>
        <taxon>Haplosclerida</taxon>
        <taxon>Niphatidae</taxon>
        <taxon>Amphimedon</taxon>
    </lineage>
</organism>
<dbReference type="InterPro" id="IPR016024">
    <property type="entry name" value="ARM-type_fold"/>
</dbReference>
<name>A0A1X7TBY4_AMPQE</name>
<dbReference type="PANTHER" id="PTHR10648:SF1">
    <property type="entry name" value="SERINE_THREONINE-PROTEIN PHOSPHATASE 4 REGULATORY SUBUNIT 1"/>
    <property type="match status" value="1"/>
</dbReference>
<accession>A0A1X7TBY4</accession>
<dbReference type="SUPFAM" id="SSF48371">
    <property type="entry name" value="ARM repeat"/>
    <property type="match status" value="1"/>
</dbReference>
<proteinExistence type="predicted"/>
<protein>
    <submittedName>
        <fullName evidence="2">Uncharacterized protein</fullName>
    </submittedName>
</protein>
<dbReference type="AlphaFoldDB" id="A0A1X7TBY4"/>
<dbReference type="InParanoid" id="A0A1X7TBY4"/>
<dbReference type="InterPro" id="IPR051023">
    <property type="entry name" value="PP2A_Regulatory_Subunit_A"/>
</dbReference>
<dbReference type="InterPro" id="IPR011989">
    <property type="entry name" value="ARM-like"/>
</dbReference>
<dbReference type="GO" id="GO:0005737">
    <property type="term" value="C:cytoplasm"/>
    <property type="evidence" value="ECO:0007669"/>
    <property type="project" value="TreeGrafter"/>
</dbReference>
<evidence type="ECO:0000256" key="1">
    <source>
        <dbReference type="ARBA" id="ARBA00022737"/>
    </source>
</evidence>
<dbReference type="EnsemblMetazoa" id="Aqu2.1.12074_001">
    <property type="protein sequence ID" value="Aqu2.1.12074_001"/>
    <property type="gene ID" value="Aqu2.1.12074"/>
</dbReference>
<dbReference type="PANTHER" id="PTHR10648">
    <property type="entry name" value="SERINE/THREONINE-PROTEIN PHOSPHATASE PP2A 65 KDA REGULATORY SUBUNIT"/>
    <property type="match status" value="1"/>
</dbReference>
<dbReference type="GO" id="GO:0019888">
    <property type="term" value="F:protein phosphatase regulator activity"/>
    <property type="evidence" value="ECO:0007669"/>
    <property type="project" value="TreeGrafter"/>
</dbReference>
<dbReference type="eggNOG" id="KOG0211">
    <property type="taxonomic scope" value="Eukaryota"/>
</dbReference>
<sequence>MSGRGGRLELLIGRVASFLGQEVCVSEFVPQLPALASDAMFHSFAICCKDLCSVIGPASTEEVILPYFIQLCKDEVWGVRKDLDDVKTGVLAHLSEFFVVLPSDIRKENFPSILNGILDTENEKNWRYRDSLAE</sequence>
<dbReference type="OrthoDB" id="340346at2759"/>
<keyword evidence="1" id="KW-0677">Repeat</keyword>
<dbReference type="Gene3D" id="1.25.10.10">
    <property type="entry name" value="Leucine-rich Repeat Variant"/>
    <property type="match status" value="1"/>
</dbReference>
<dbReference type="STRING" id="400682.A0A1X7TBY4"/>